<keyword evidence="1" id="KW-0813">Transport</keyword>
<reference evidence="8" key="1">
    <citation type="submission" date="2009-08" db="EMBL/GenBank/DDBJ databases">
        <authorList>
            <person name="Weinstock G."/>
            <person name="Sodergren E."/>
            <person name="Clifton S."/>
            <person name="Fulton L."/>
            <person name="Fulton B."/>
            <person name="Courtney L."/>
            <person name="Fronick C."/>
            <person name="Harrison M."/>
            <person name="Strong C."/>
            <person name="Farmer C."/>
            <person name="Delahaunty K."/>
            <person name="Markovic C."/>
            <person name="Hall O."/>
            <person name="Minx P."/>
            <person name="Tomlinson C."/>
            <person name="Mitreva M."/>
            <person name="Nelson J."/>
            <person name="Hou S."/>
            <person name="Wollam A."/>
            <person name="Pepin K.H."/>
            <person name="Johnson M."/>
            <person name="Bhonagiri V."/>
            <person name="Nash W.E."/>
            <person name="Warren W."/>
            <person name="Chinwalla A."/>
            <person name="Mardis E.R."/>
            <person name="Wilson R.K."/>
        </authorList>
    </citation>
    <scope>NUCLEOTIDE SEQUENCE [LARGE SCALE GENOMIC DNA]</scope>
    <source>
        <strain evidence="8">A2-165</strain>
    </source>
</reference>
<evidence type="ECO:0000313" key="8">
    <source>
        <dbReference type="EMBL" id="EEU98187.1"/>
    </source>
</evidence>
<name>C7H1H7_FAED2</name>
<dbReference type="InterPro" id="IPR017900">
    <property type="entry name" value="4Fe4S_Fe_S_CS"/>
</dbReference>
<dbReference type="InterPro" id="IPR050572">
    <property type="entry name" value="Fe-S_Ferredoxin"/>
</dbReference>
<dbReference type="AlphaFoldDB" id="C7H1H7"/>
<dbReference type="PATRIC" id="fig|411483.3.peg.114"/>
<dbReference type="EMBL" id="ACOP02000003">
    <property type="protein sequence ID" value="EEU98187.1"/>
    <property type="molecule type" value="Genomic_DNA"/>
</dbReference>
<organism evidence="8 9">
    <name type="scientific">Faecalibacterium duncaniae (strain DSM 17677 / JCM 31915 / A2-165)</name>
    <name type="common">Faecalibacterium prausnitzii</name>
    <dbReference type="NCBI Taxonomy" id="411483"/>
    <lineage>
        <taxon>Bacteria</taxon>
        <taxon>Bacillati</taxon>
        <taxon>Bacillota</taxon>
        <taxon>Clostridia</taxon>
        <taxon>Eubacteriales</taxon>
        <taxon>Oscillospiraceae</taxon>
        <taxon>Faecalibacterium</taxon>
    </lineage>
</organism>
<evidence type="ECO:0000256" key="4">
    <source>
        <dbReference type="ARBA" id="ARBA00022737"/>
    </source>
</evidence>
<evidence type="ECO:0000256" key="5">
    <source>
        <dbReference type="ARBA" id="ARBA00022982"/>
    </source>
</evidence>
<dbReference type="Proteomes" id="UP000004619">
    <property type="component" value="Unassembled WGS sequence"/>
</dbReference>
<protein>
    <submittedName>
        <fullName evidence="8">4Fe-4S binding domain protein</fullName>
    </submittedName>
</protein>
<dbReference type="GO" id="GO:0046872">
    <property type="term" value="F:metal ion binding"/>
    <property type="evidence" value="ECO:0007669"/>
    <property type="project" value="UniProtKB-KW"/>
</dbReference>
<keyword evidence="3" id="KW-0479">Metal-binding</keyword>
<keyword evidence="4" id="KW-0677">Repeat</keyword>
<keyword evidence="7" id="KW-0411">Iron-sulfur</keyword>
<keyword evidence="6" id="KW-0408">Iron</keyword>
<dbReference type="HOGENOM" id="CLU_069541_0_0_9"/>
<sequence length="251" mass="26812">MTCFQLIFSPTGGTERVAKALTETWPNVQTIDLSAQNFTAPAIPFSADDLVLIAMPAFEAMAPQPALDRLALLQGNGARCALAAVYGNRAVDNTLAQMEDYARNAGFQPIATVSAVAAHSLLPEFAAGRPDDTDCQQLAVFGKQILEKFTSGSDTCPPIPGEHNCKAKRAGLIPTVNANCISCGLCARECPVGAISYDNFTVTDPSKCITCMRCVSRCPVHARSVDAAIVARVTDFLRARCSDRKENELLL</sequence>
<evidence type="ECO:0000256" key="7">
    <source>
        <dbReference type="ARBA" id="ARBA00023014"/>
    </source>
</evidence>
<evidence type="ECO:0000256" key="6">
    <source>
        <dbReference type="ARBA" id="ARBA00023004"/>
    </source>
</evidence>
<dbReference type="PANTHER" id="PTHR43687:SF6">
    <property type="entry name" value="L-ASPARTATE SEMIALDEHYDE SULFURTRANSFERASE IRON-SULFUR SUBUNIT"/>
    <property type="match status" value="1"/>
</dbReference>
<accession>C7H1H7</accession>
<keyword evidence="2" id="KW-0004">4Fe-4S</keyword>
<dbReference type="SUPFAM" id="SSF52218">
    <property type="entry name" value="Flavoproteins"/>
    <property type="match status" value="1"/>
</dbReference>
<dbReference type="InterPro" id="IPR017896">
    <property type="entry name" value="4Fe4S_Fe-S-bd"/>
</dbReference>
<evidence type="ECO:0000256" key="2">
    <source>
        <dbReference type="ARBA" id="ARBA00022485"/>
    </source>
</evidence>
<keyword evidence="5" id="KW-0249">Electron transport</keyword>
<dbReference type="RefSeq" id="WP_005928722.1">
    <property type="nucleotide sequence ID" value="NZ_CP022479.1"/>
</dbReference>
<evidence type="ECO:0000256" key="3">
    <source>
        <dbReference type="ARBA" id="ARBA00022723"/>
    </source>
</evidence>
<dbReference type="OrthoDB" id="9813995at2"/>
<dbReference type="GO" id="GO:0051539">
    <property type="term" value="F:4 iron, 4 sulfur cluster binding"/>
    <property type="evidence" value="ECO:0007669"/>
    <property type="project" value="UniProtKB-KW"/>
</dbReference>
<dbReference type="PROSITE" id="PS51379">
    <property type="entry name" value="4FE4S_FER_2"/>
    <property type="match status" value="2"/>
</dbReference>
<evidence type="ECO:0000313" key="9">
    <source>
        <dbReference type="Proteomes" id="UP000004619"/>
    </source>
</evidence>
<dbReference type="PROSITE" id="PS00198">
    <property type="entry name" value="4FE4S_FER_1"/>
    <property type="match status" value="1"/>
</dbReference>
<dbReference type="InterPro" id="IPR029039">
    <property type="entry name" value="Flavoprotein-like_sf"/>
</dbReference>
<dbReference type="GeneID" id="90658827"/>
<dbReference type="Gene3D" id="3.40.50.360">
    <property type="match status" value="1"/>
</dbReference>
<gene>
    <name evidence="8" type="ORF">FAEPRAA2165_00115</name>
</gene>
<dbReference type="SUPFAM" id="SSF54862">
    <property type="entry name" value="4Fe-4S ferredoxins"/>
    <property type="match status" value="1"/>
</dbReference>
<comment type="caution">
    <text evidence="8">The sequence shown here is derived from an EMBL/GenBank/DDBJ whole genome shotgun (WGS) entry which is preliminary data.</text>
</comment>
<dbReference type="Gene3D" id="3.30.70.20">
    <property type="match status" value="2"/>
</dbReference>
<dbReference type="PANTHER" id="PTHR43687">
    <property type="entry name" value="ADENYLYLSULFATE REDUCTASE, BETA SUBUNIT"/>
    <property type="match status" value="1"/>
</dbReference>
<evidence type="ECO:0000256" key="1">
    <source>
        <dbReference type="ARBA" id="ARBA00022448"/>
    </source>
</evidence>
<dbReference type="Pfam" id="PF12838">
    <property type="entry name" value="Fer4_7"/>
    <property type="match status" value="1"/>
</dbReference>
<dbReference type="STRING" id="411483.FAEPRAA2165_00115"/>
<keyword evidence="9" id="KW-1185">Reference proteome</keyword>
<dbReference type="eggNOG" id="COG2768">
    <property type="taxonomic scope" value="Bacteria"/>
</dbReference>
<proteinExistence type="predicted"/>